<dbReference type="InterPro" id="IPR036822">
    <property type="entry name" value="CutC-like_dom_sf"/>
</dbReference>
<dbReference type="Gene3D" id="3.20.20.380">
    <property type="entry name" value="Copper homeostasis (CutC) domain"/>
    <property type="match status" value="1"/>
</dbReference>
<dbReference type="SUPFAM" id="SSF110395">
    <property type="entry name" value="CutC-like"/>
    <property type="match status" value="1"/>
</dbReference>
<dbReference type="PANTHER" id="PTHR12598">
    <property type="entry name" value="COPPER HOMEOSTASIS PROTEIN CUTC"/>
    <property type="match status" value="1"/>
</dbReference>
<dbReference type="EMBL" id="CP046566">
    <property type="protein sequence ID" value="QGW28437.1"/>
    <property type="molecule type" value="Genomic_DNA"/>
</dbReference>
<dbReference type="Proteomes" id="UP000426027">
    <property type="component" value="Chromosome"/>
</dbReference>
<dbReference type="AlphaFoldDB" id="A0A6I6G7S2"/>
<evidence type="ECO:0000313" key="4">
    <source>
        <dbReference type="Proteomes" id="UP000426027"/>
    </source>
</evidence>
<comment type="subcellular location">
    <subcellularLocation>
        <location evidence="2">Cytoplasm</location>
    </subcellularLocation>
</comment>
<dbReference type="PANTHER" id="PTHR12598:SF0">
    <property type="entry name" value="COPPER HOMEOSTASIS PROTEIN CUTC HOMOLOG"/>
    <property type="match status" value="1"/>
</dbReference>
<dbReference type="GO" id="GO:0005507">
    <property type="term" value="F:copper ion binding"/>
    <property type="evidence" value="ECO:0007669"/>
    <property type="project" value="TreeGrafter"/>
</dbReference>
<dbReference type="HAMAP" id="MF_00795">
    <property type="entry name" value="CutC"/>
    <property type="match status" value="1"/>
</dbReference>
<sequence>MPAAVLEVCSFGIQTSLIAERVGAKRVELCDNPIEGGTTPSYGAIRQVREKLSIAVYPIIRPRSMNYYYDADEFAMMLHDVRMCKELGCDGISVGVQLITGQVDTDRMKRLVEVAYPMGVTSNRVIDAAPDPFEALEALIDAGCERVLTSGQAATAPAGKEVLKKLVEQAAGRISIMPGAGVKSANVKALLEYTGAYECHTSARIEWPNTVQYQNPQITDAGSMFVADEAELKKVLLEIQSIG</sequence>
<comment type="similarity">
    <text evidence="1 2">Belongs to the CutC family.</text>
</comment>
<protein>
    <recommendedName>
        <fullName evidence="2">PF03932 family protein CutC</fullName>
    </recommendedName>
</protein>
<dbReference type="GO" id="GO:0005737">
    <property type="term" value="C:cytoplasm"/>
    <property type="evidence" value="ECO:0007669"/>
    <property type="project" value="UniProtKB-SubCell"/>
</dbReference>
<reference evidence="3 4" key="1">
    <citation type="submission" date="2019-11" db="EMBL/GenBank/DDBJ databases">
        <authorList>
            <person name="Im W.T."/>
        </authorList>
    </citation>
    <scope>NUCLEOTIDE SEQUENCE [LARGE SCALE GENOMIC DNA]</scope>
    <source>
        <strain evidence="3 4">SB-02</strain>
    </source>
</reference>
<dbReference type="RefSeq" id="WP_157478793.1">
    <property type="nucleotide sequence ID" value="NZ_CP046566.1"/>
</dbReference>
<comment type="caution">
    <text evidence="2">Once thought to be involved in copper homeostasis, experiments in E.coli have shown this is not the case.</text>
</comment>
<gene>
    <name evidence="2" type="primary">cutC</name>
    <name evidence="3" type="ORF">GLV81_10300</name>
</gene>
<accession>A0A6I6G7S2</accession>
<evidence type="ECO:0000256" key="2">
    <source>
        <dbReference type="HAMAP-Rule" id="MF_00795"/>
    </source>
</evidence>
<dbReference type="KEGG" id="fls:GLV81_10300"/>
<keyword evidence="2" id="KW-0963">Cytoplasm</keyword>
<dbReference type="Pfam" id="PF03932">
    <property type="entry name" value="CutC"/>
    <property type="match status" value="1"/>
</dbReference>
<proteinExistence type="inferred from homology"/>
<keyword evidence="4" id="KW-1185">Reference proteome</keyword>
<evidence type="ECO:0000256" key="1">
    <source>
        <dbReference type="ARBA" id="ARBA00007768"/>
    </source>
</evidence>
<name>A0A6I6G7S2_9BACT</name>
<organism evidence="3 4">
    <name type="scientific">Phnomibacter ginsenosidimutans</name>
    <dbReference type="NCBI Taxonomy" id="2676868"/>
    <lineage>
        <taxon>Bacteria</taxon>
        <taxon>Pseudomonadati</taxon>
        <taxon>Bacteroidota</taxon>
        <taxon>Chitinophagia</taxon>
        <taxon>Chitinophagales</taxon>
        <taxon>Chitinophagaceae</taxon>
        <taxon>Phnomibacter</taxon>
    </lineage>
</organism>
<evidence type="ECO:0000313" key="3">
    <source>
        <dbReference type="EMBL" id="QGW28437.1"/>
    </source>
</evidence>
<dbReference type="InterPro" id="IPR005627">
    <property type="entry name" value="CutC-like"/>
</dbReference>